<evidence type="ECO:0000313" key="2">
    <source>
        <dbReference type="Proteomes" id="UP000320293"/>
    </source>
</evidence>
<proteinExistence type="predicted"/>
<evidence type="ECO:0000313" key="1">
    <source>
        <dbReference type="EMBL" id="TRU48062.1"/>
    </source>
</evidence>
<sequence length="67" mass="7755">WQILRQRYLKVSPTRSYRNLIDRLGACVTLRQKIRTWVSLCRTPLVSYGCSYSLDGYAGRRSGKSIS</sequence>
<reference evidence="1 2" key="1">
    <citation type="submission" date="2019-01" db="EMBL/GenBank/DDBJ databases">
        <title>Coherence of Microcystis species and biogeography revealed through population genomics.</title>
        <authorList>
            <person name="Perez-Carrascal O.M."/>
            <person name="Terrat Y."/>
            <person name="Giani A."/>
            <person name="Fortin N."/>
            <person name="Tromas N."/>
            <person name="Shapiro B.J."/>
        </authorList>
    </citation>
    <scope>NUCLEOTIDE SEQUENCE [LARGE SCALE GENOMIC DNA]</scope>
    <source>
        <strain evidence="1">Ma_QC_Ca_00000000_S207</strain>
    </source>
</reference>
<organism evidence="1 2">
    <name type="scientific">Microcystis aeruginosa Ma_QC_Ca_00000000_S207</name>
    <dbReference type="NCBI Taxonomy" id="2486251"/>
    <lineage>
        <taxon>Bacteria</taxon>
        <taxon>Bacillati</taxon>
        <taxon>Cyanobacteriota</taxon>
        <taxon>Cyanophyceae</taxon>
        <taxon>Oscillatoriophycideae</taxon>
        <taxon>Chroococcales</taxon>
        <taxon>Microcystaceae</taxon>
        <taxon>Microcystis</taxon>
    </lineage>
</organism>
<accession>A0A552FMW0</accession>
<dbReference type="AlphaFoldDB" id="A0A552FMW0"/>
<comment type="caution">
    <text evidence="1">The sequence shown here is derived from an EMBL/GenBank/DDBJ whole genome shotgun (WGS) entry which is preliminary data.</text>
</comment>
<feature type="non-terminal residue" evidence="1">
    <location>
        <position position="1"/>
    </location>
</feature>
<name>A0A552FMW0_MICAE</name>
<dbReference type="Proteomes" id="UP000320293">
    <property type="component" value="Unassembled WGS sequence"/>
</dbReference>
<gene>
    <name evidence="1" type="ORF">EWV91_09920</name>
</gene>
<protein>
    <submittedName>
        <fullName evidence="1">Uncharacterized protein</fullName>
    </submittedName>
</protein>
<dbReference type="EMBL" id="SFBF01000186">
    <property type="protein sequence ID" value="TRU48062.1"/>
    <property type="molecule type" value="Genomic_DNA"/>
</dbReference>